<accession>A0A0C6P5S8</accession>
<dbReference type="GeneID" id="56480855"/>
<dbReference type="HOGENOM" id="CLU_009834_7_0_4"/>
<evidence type="ECO:0000256" key="1">
    <source>
        <dbReference type="ARBA" id="ARBA00005254"/>
    </source>
</evidence>
<dbReference type="RefSeq" id="WP_010925816.1">
    <property type="nucleotide sequence ID" value="NC_019382.1"/>
</dbReference>
<comment type="similarity">
    <text evidence="1">Belongs to the enoyl-CoA hydratase/isomerase family.</text>
</comment>
<dbReference type="GO" id="GO:0016853">
    <property type="term" value="F:isomerase activity"/>
    <property type="evidence" value="ECO:0007669"/>
    <property type="project" value="UniProtKB-KW"/>
</dbReference>
<dbReference type="Pfam" id="PF00378">
    <property type="entry name" value="ECH_1"/>
    <property type="match status" value="1"/>
</dbReference>
<dbReference type="PANTHER" id="PTHR43802">
    <property type="entry name" value="ENOYL-COA HYDRATASE"/>
    <property type="match status" value="1"/>
</dbReference>
<dbReference type="Gene3D" id="3.90.226.10">
    <property type="entry name" value="2-enoyl-CoA Hydratase, Chain A, domain 1"/>
    <property type="match status" value="1"/>
</dbReference>
<dbReference type="InterPro" id="IPR029045">
    <property type="entry name" value="ClpP/crotonase-like_dom_sf"/>
</dbReference>
<dbReference type="EMBL" id="HE965806">
    <property type="protein sequence ID" value="CCJ54872.1"/>
    <property type="molecule type" value="Genomic_DNA"/>
</dbReference>
<dbReference type="SUPFAM" id="SSF52096">
    <property type="entry name" value="ClpP/crotonase"/>
    <property type="match status" value="1"/>
</dbReference>
<dbReference type="Proteomes" id="UP000007564">
    <property type="component" value="Chromosome"/>
</dbReference>
<evidence type="ECO:0000313" key="3">
    <source>
        <dbReference type="Proteomes" id="UP000007564"/>
    </source>
</evidence>
<evidence type="ECO:0000313" key="2">
    <source>
        <dbReference type="EMBL" id="CCJ54872.1"/>
    </source>
</evidence>
<name>A0A0C6P5S8_BORBO</name>
<dbReference type="PANTHER" id="PTHR43802:SF1">
    <property type="entry name" value="IP11341P-RELATED"/>
    <property type="match status" value="1"/>
</dbReference>
<gene>
    <name evidence="2" type="ORF">BN112_2955</name>
</gene>
<dbReference type="AlphaFoldDB" id="A0A0C6P5S8"/>
<protein>
    <submittedName>
        <fullName evidence="2">Probable enoyl-CoA hydratase/isomerase</fullName>
    </submittedName>
</protein>
<reference evidence="2 3" key="1">
    <citation type="journal article" date="2012" name="BMC Genomics">
        <title>Comparative genomics of the classical Bordetella subspecies: the evolution and exchange of virulence-associated diversity amongst closely related pathogens.</title>
        <authorList>
            <person name="Park J."/>
            <person name="Zhang Y."/>
            <person name="Buboltz A.M."/>
            <person name="Zhang X."/>
            <person name="Schuster S.C."/>
            <person name="Ahuja U."/>
            <person name="Liu M."/>
            <person name="Miller J.F."/>
            <person name="Sebaihia M."/>
            <person name="Bentley S.D."/>
            <person name="Parkhill J."/>
            <person name="Harvill E.T."/>
        </authorList>
    </citation>
    <scope>NUCLEOTIDE SEQUENCE [LARGE SCALE GENOMIC DNA]</scope>
    <source>
        <strain evidence="2 3">253</strain>
    </source>
</reference>
<keyword evidence="2" id="KW-0413">Isomerase</keyword>
<organism evidence="2 3">
    <name type="scientific">Bordetella bronchiseptica 253</name>
    <dbReference type="NCBI Taxonomy" id="568707"/>
    <lineage>
        <taxon>Bacteria</taxon>
        <taxon>Pseudomonadati</taxon>
        <taxon>Pseudomonadota</taxon>
        <taxon>Betaproteobacteria</taxon>
        <taxon>Burkholderiales</taxon>
        <taxon>Alcaligenaceae</taxon>
        <taxon>Bordetella</taxon>
    </lineage>
</organism>
<dbReference type="OrthoDB" id="8640475at2"/>
<dbReference type="KEGG" id="bbh:BN112_2955"/>
<proteinExistence type="inferred from homology"/>
<sequence>MKEIISLEKTGAVATVTIDRGGKRNALSQEMVLRLTDIALQLQQDTSVACIVLSGNQNEFSAGIDLGDATRWSLDDKTQLERRAIALRGTRLCKAWEDLPQITIAAVEGMNVGGGIALTLACDWRVMGKSAFLFVPEVQIGIPLGWQTIPRLVNLVGPARAKQIVLLGEKMSADTALEWGVADFVVADGAACAHAQDLAARIGKMPELAVRMSKQSINAYANALNHLGSHMDVDQAMLCGQTQDAVAVRDRYAR</sequence>
<dbReference type="CDD" id="cd06558">
    <property type="entry name" value="crotonase-like"/>
    <property type="match status" value="1"/>
</dbReference>
<dbReference type="InterPro" id="IPR001753">
    <property type="entry name" value="Enoyl-CoA_hydra/iso"/>
</dbReference>